<keyword evidence="2" id="KW-0808">Transferase</keyword>
<evidence type="ECO:0000259" key="6">
    <source>
        <dbReference type="PROSITE" id="PS50305"/>
    </source>
</evidence>
<evidence type="ECO:0000313" key="8">
    <source>
        <dbReference type="Proteomes" id="UP000799537"/>
    </source>
</evidence>
<dbReference type="Proteomes" id="UP000799537">
    <property type="component" value="Unassembled WGS sequence"/>
</dbReference>
<sequence length="682" mass="74381">MDDSSDLSSPLSSVPSSPLSSLASSPSPPPDMPPIFQSHAYPSPPASQQTSHNGSPVPDGMASSASSDKDGPPPAKRRRISKDRSADYLDLYADTIDPDQQAQLDRLLKVLHKRQKIVVIAGAGISVSAGIPDFRSAQGLFRTLKEEHNLKGSGKHLFDASVYKDDVSTSTFHDMVSTMSRLSKDAKPTAFHHMLATIAQEGRLLRLYSQNVDGIDTSLDPLKTSVPLQKDSENKWPRTVQLHGGLDKMVCSKCHELSDLDPKRFDGPVPPLCQTCEEINDIRTNYEGKRSHGIGRLRPRMVLYNEHNPDDEAIGAVTKDDLRKRPDAVIVVGTTLKVPGVRRIVREMCATVRDRRGGVTIWINNDPPPVAKDLEDCWDIIVEGPSDAVAKHAAMRKWDDPVESDEFAEVSDEDAKKVTEKKLSVLLPDCNPIHATLTPLPSAQHKNNSFRPPLPNETPRKPLDVGPTDWSPIVSPRNSIIPSIESESAEGDNIIVTPSGTSRNDSGLLTPSKSQRNTPVKKDTKKSVSLNDKLKDRSKKATTTKGTKKAAPTKRSNVKYIKTPKSQAKPGPKSKKAQAESKTKPLTNAFKSSKISAMAARAGKNDPASPMVSPSKLRQVSNATSIPPEPMHPLSPQDPRNNTSPATMADETVKDQLPSSYSENQDKAAKNRSRMSVSSFLN</sequence>
<feature type="binding site" evidence="4">
    <location>
        <position position="251"/>
    </location>
    <ligand>
        <name>Zn(2+)</name>
        <dbReference type="ChEBI" id="CHEBI:29105"/>
    </ligand>
</feature>
<dbReference type="GO" id="GO:0016740">
    <property type="term" value="F:transferase activity"/>
    <property type="evidence" value="ECO:0007669"/>
    <property type="project" value="UniProtKB-KW"/>
</dbReference>
<evidence type="ECO:0000256" key="2">
    <source>
        <dbReference type="ARBA" id="ARBA00022679"/>
    </source>
</evidence>
<dbReference type="PANTHER" id="PTHR47651:SF17">
    <property type="entry name" value="DEACETYLASE SIRTUIN-TYPE DOMAIN-CONTAINING PROTEIN"/>
    <property type="match status" value="1"/>
</dbReference>
<keyword evidence="4" id="KW-0862">Zinc</keyword>
<feature type="compositionally biased region" description="Polar residues" evidence="5">
    <location>
        <begin position="584"/>
        <end position="595"/>
    </location>
</feature>
<gene>
    <name evidence="7" type="ORF">M409DRAFT_62785</name>
</gene>
<feature type="compositionally biased region" description="Basic residues" evidence="5">
    <location>
        <begin position="536"/>
        <end position="552"/>
    </location>
</feature>
<dbReference type="PANTHER" id="PTHR47651">
    <property type="entry name" value="NAD-DEPENDENT HISTONE DEACETYLASE HST4"/>
    <property type="match status" value="1"/>
</dbReference>
<dbReference type="Pfam" id="PF02146">
    <property type="entry name" value="SIR2"/>
    <property type="match status" value="1"/>
</dbReference>
<comment type="similarity">
    <text evidence="1">Belongs to the sirtuin family. Class I subfamily.</text>
</comment>
<dbReference type="PROSITE" id="PS50305">
    <property type="entry name" value="SIRTUIN"/>
    <property type="match status" value="1"/>
</dbReference>
<keyword evidence="8" id="KW-1185">Reference proteome</keyword>
<evidence type="ECO:0000313" key="7">
    <source>
        <dbReference type="EMBL" id="KAF2173212.1"/>
    </source>
</evidence>
<dbReference type="InterPro" id="IPR026591">
    <property type="entry name" value="Sirtuin_cat_small_dom_sf"/>
</dbReference>
<evidence type="ECO:0000256" key="4">
    <source>
        <dbReference type="PROSITE-ProRule" id="PRU00236"/>
    </source>
</evidence>
<dbReference type="GO" id="GO:0070403">
    <property type="term" value="F:NAD+ binding"/>
    <property type="evidence" value="ECO:0007669"/>
    <property type="project" value="InterPro"/>
</dbReference>
<feature type="region of interest" description="Disordered" evidence="5">
    <location>
        <begin position="437"/>
        <end position="682"/>
    </location>
</feature>
<reference evidence="7" key="1">
    <citation type="journal article" date="2020" name="Stud. Mycol.">
        <title>101 Dothideomycetes genomes: a test case for predicting lifestyles and emergence of pathogens.</title>
        <authorList>
            <person name="Haridas S."/>
            <person name="Albert R."/>
            <person name="Binder M."/>
            <person name="Bloem J."/>
            <person name="Labutti K."/>
            <person name="Salamov A."/>
            <person name="Andreopoulos B."/>
            <person name="Baker S."/>
            <person name="Barry K."/>
            <person name="Bills G."/>
            <person name="Bluhm B."/>
            <person name="Cannon C."/>
            <person name="Castanera R."/>
            <person name="Culley D."/>
            <person name="Daum C."/>
            <person name="Ezra D."/>
            <person name="Gonzalez J."/>
            <person name="Henrissat B."/>
            <person name="Kuo A."/>
            <person name="Liang C."/>
            <person name="Lipzen A."/>
            <person name="Lutzoni F."/>
            <person name="Magnuson J."/>
            <person name="Mondo S."/>
            <person name="Nolan M."/>
            <person name="Ohm R."/>
            <person name="Pangilinan J."/>
            <person name="Park H.-J."/>
            <person name="Ramirez L."/>
            <person name="Alfaro M."/>
            <person name="Sun H."/>
            <person name="Tritt A."/>
            <person name="Yoshinaga Y."/>
            <person name="Zwiers L.-H."/>
            <person name="Turgeon B."/>
            <person name="Goodwin S."/>
            <person name="Spatafora J."/>
            <person name="Crous P."/>
            <person name="Grigoriev I."/>
        </authorList>
    </citation>
    <scope>NUCLEOTIDE SEQUENCE</scope>
    <source>
        <strain evidence="7">ATCC 36951</strain>
    </source>
</reference>
<accession>A0A6A6D4T0</accession>
<feature type="compositionally biased region" description="Low complexity" evidence="5">
    <location>
        <begin position="1"/>
        <end position="25"/>
    </location>
</feature>
<evidence type="ECO:0000256" key="3">
    <source>
        <dbReference type="ARBA" id="ARBA00023027"/>
    </source>
</evidence>
<dbReference type="InterPro" id="IPR029035">
    <property type="entry name" value="DHS-like_NAD/FAD-binding_dom"/>
</dbReference>
<evidence type="ECO:0000256" key="5">
    <source>
        <dbReference type="SAM" id="MobiDB-lite"/>
    </source>
</evidence>
<name>A0A6A6D4T0_ZASCE</name>
<dbReference type="EMBL" id="ML993580">
    <property type="protein sequence ID" value="KAF2173212.1"/>
    <property type="molecule type" value="Genomic_DNA"/>
</dbReference>
<evidence type="ECO:0000256" key="1">
    <source>
        <dbReference type="ARBA" id="ARBA00006924"/>
    </source>
</evidence>
<feature type="binding site" evidence="4">
    <location>
        <position position="276"/>
    </location>
    <ligand>
        <name>Zn(2+)</name>
        <dbReference type="ChEBI" id="CHEBI:29105"/>
    </ligand>
</feature>
<proteinExistence type="inferred from homology"/>
<feature type="compositionally biased region" description="Polar residues" evidence="5">
    <location>
        <begin position="496"/>
        <end position="518"/>
    </location>
</feature>
<dbReference type="OrthoDB" id="2919105at2759"/>
<feature type="region of interest" description="Disordered" evidence="5">
    <location>
        <begin position="1"/>
        <end position="83"/>
    </location>
</feature>
<dbReference type="AlphaFoldDB" id="A0A6A6D4T0"/>
<feature type="compositionally biased region" description="Polar residues" evidence="5">
    <location>
        <begin position="439"/>
        <end position="450"/>
    </location>
</feature>
<feature type="binding site" evidence="4">
    <location>
        <position position="254"/>
    </location>
    <ligand>
        <name>Zn(2+)</name>
        <dbReference type="ChEBI" id="CHEBI:29105"/>
    </ligand>
</feature>
<feature type="domain" description="Deacetylase sirtuin-type" evidence="6">
    <location>
        <begin position="97"/>
        <end position="399"/>
    </location>
</feature>
<dbReference type="RefSeq" id="XP_033674101.1">
    <property type="nucleotide sequence ID" value="XM_033815311.1"/>
</dbReference>
<protein>
    <recommendedName>
        <fullName evidence="6">Deacetylase sirtuin-type domain-containing protein</fullName>
    </recommendedName>
</protein>
<dbReference type="InterPro" id="IPR026590">
    <property type="entry name" value="Ssirtuin_cat_dom"/>
</dbReference>
<feature type="active site" description="Proton acceptor" evidence="4">
    <location>
        <position position="243"/>
    </location>
</feature>
<dbReference type="GeneID" id="54568583"/>
<dbReference type="InterPro" id="IPR003000">
    <property type="entry name" value="Sirtuin"/>
</dbReference>
<dbReference type="GO" id="GO:0046872">
    <property type="term" value="F:metal ion binding"/>
    <property type="evidence" value="ECO:0007669"/>
    <property type="project" value="UniProtKB-KW"/>
</dbReference>
<dbReference type="SUPFAM" id="SSF52467">
    <property type="entry name" value="DHS-like NAD/FAD-binding domain"/>
    <property type="match status" value="1"/>
</dbReference>
<feature type="binding site" evidence="4">
    <location>
        <position position="273"/>
    </location>
    <ligand>
        <name>Zn(2+)</name>
        <dbReference type="ChEBI" id="CHEBI:29105"/>
    </ligand>
</feature>
<dbReference type="Gene3D" id="3.30.1600.10">
    <property type="entry name" value="SIR2/SIRT2 'Small Domain"/>
    <property type="match status" value="1"/>
</dbReference>
<keyword evidence="3" id="KW-0520">NAD</keyword>
<keyword evidence="4" id="KW-0479">Metal-binding</keyword>
<organism evidence="7 8">
    <name type="scientific">Zasmidium cellare ATCC 36951</name>
    <dbReference type="NCBI Taxonomy" id="1080233"/>
    <lineage>
        <taxon>Eukaryota</taxon>
        <taxon>Fungi</taxon>
        <taxon>Dikarya</taxon>
        <taxon>Ascomycota</taxon>
        <taxon>Pezizomycotina</taxon>
        <taxon>Dothideomycetes</taxon>
        <taxon>Dothideomycetidae</taxon>
        <taxon>Mycosphaerellales</taxon>
        <taxon>Mycosphaerellaceae</taxon>
        <taxon>Zasmidium</taxon>
    </lineage>
</organism>
<feature type="compositionally biased region" description="Polar residues" evidence="5">
    <location>
        <begin position="616"/>
        <end position="625"/>
    </location>
</feature>
<dbReference type="Gene3D" id="3.40.50.1220">
    <property type="entry name" value="TPP-binding domain"/>
    <property type="match status" value="1"/>
</dbReference>